<organism evidence="5 6">
    <name type="scientific">Bailinhaonella thermotolerans</name>
    <dbReference type="NCBI Taxonomy" id="1070861"/>
    <lineage>
        <taxon>Bacteria</taxon>
        <taxon>Bacillati</taxon>
        <taxon>Actinomycetota</taxon>
        <taxon>Actinomycetes</taxon>
        <taxon>Streptosporangiales</taxon>
        <taxon>Streptosporangiaceae</taxon>
        <taxon>Bailinhaonella</taxon>
    </lineage>
</organism>
<feature type="domain" description="Orc1-like AAA ATPase" evidence="4">
    <location>
        <begin position="8"/>
        <end position="175"/>
    </location>
</feature>
<feature type="compositionally biased region" description="Low complexity" evidence="3">
    <location>
        <begin position="882"/>
        <end position="913"/>
    </location>
</feature>
<dbReference type="GO" id="GO:0004016">
    <property type="term" value="F:adenylate cyclase activity"/>
    <property type="evidence" value="ECO:0007669"/>
    <property type="project" value="TreeGrafter"/>
</dbReference>
<dbReference type="InterPro" id="IPR027417">
    <property type="entry name" value="P-loop_NTPase"/>
</dbReference>
<comment type="caution">
    <text evidence="5">The sequence shown here is derived from an EMBL/GenBank/DDBJ whole genome shotgun (WGS) entry which is preliminary data.</text>
</comment>
<evidence type="ECO:0000313" key="5">
    <source>
        <dbReference type="EMBL" id="RJL24268.1"/>
    </source>
</evidence>
<evidence type="ECO:0000256" key="1">
    <source>
        <dbReference type="ARBA" id="ARBA00022741"/>
    </source>
</evidence>
<sequence length="1167" mass="123822">MGGPGSGLIGREHPAALLRGEVERAVASHGGLVLVAGEAGIGKTTLVGSACEEARRLGALVLGGACWHSDNAPGYWPWTQVLRGLRRGATGEEWTAAEEAGGDGLARVLGEPGGELDADADAFRLSDGVTNALVAVSQRRPVVVVLEDLHWADAASLRLLEFAAQHTWFERVLLVGTYRDAEVETDGHPLGPALLPLTSRATTITLTGLGPAEVGALMARTAGQEPTDAQVAEVHRRTGGNPFFVEQTVRLWRSGGSFAALAPGVRDTLARRLALLPSRVVELLTAAAVIGREFHRQVLAAAASVPVAHADRLLQQAVAARLVMAGEGGTFAFAHDLVRETLYDRLDEEGRAERHAAVARALAEAPGTAEPAELARHAYLAVDRLGREHAVEALLAAARTARRRAADEEAIGHYRRALELTDDPQRRLPIELDLGRQLLHAGDAAGAVRSFDAAAELARELGDPGLLARVALARYQGTAYSGLAPRPDLLREALAALGRPAEGADEQLARDLAFQVTLLARRTGDDETLTYGLWAHHDTIWGPGTAGQRVALTEEILEVAGRTGDTGAEHFAGALVWVAMVENDDPRYLRRFRDYAARDTEPQMGPAVLVDRSIIAAFTGRLDEAERLLDESYEACDAEEHQHLAGMLDQHRWAVLMLQGRFDEAAEVHPGLLSGRHYCPSVLIALTELRRGDTGPALRRLSEGAPRGRIAHGLWLRLLAETAAATADPALCAEARAELRPYLGQWAVSLYGWDLSGPMTLYDGIVAAAQGQWDDAVASLTAATASADRMGARPWAAEARLHLVQALLARAAPGDAAEAARLLAALEPEAAALGMRHVLARLPSVRLALDHQRALVATAPQDAPGSDGRGEAGPEDGDPDPARAAAHPALSRAGAALSGGEVRPAERAAPAVPDGDGRPAAGEAATAVRHGDAGAPAGARMEARTEARTEVGKGEAGPGAGPDSAEAGETASAVSRGETRGGTEPGGGEFRRDGPVWALRYAGRTVHMPDAKGLRDLHYLLGRPGADVPAARLADPEGGETVAAARSMGGDPMLDDEAKARYRRRLEHLDEEIDRAVELGDDRRAAEFDREREALLAELRTAAGLGGRTRRLGDEAERARKTVTARIRDTLRKLDRLHPDLAAHLRGAVSTGATCRYQPSRPTTWRL</sequence>
<dbReference type="PANTHER" id="PTHR16305">
    <property type="entry name" value="TESTICULAR SOLUBLE ADENYLYL CYCLASE"/>
    <property type="match status" value="1"/>
</dbReference>
<protein>
    <submittedName>
        <fullName evidence="5">ATPase</fullName>
    </submittedName>
</protein>
<name>A0A3A4ASG3_9ACTN</name>
<dbReference type="OrthoDB" id="134712at2"/>
<evidence type="ECO:0000256" key="2">
    <source>
        <dbReference type="ARBA" id="ARBA00022840"/>
    </source>
</evidence>
<evidence type="ECO:0000313" key="6">
    <source>
        <dbReference type="Proteomes" id="UP000265768"/>
    </source>
</evidence>
<dbReference type="GO" id="GO:0005524">
    <property type="term" value="F:ATP binding"/>
    <property type="evidence" value="ECO:0007669"/>
    <property type="project" value="UniProtKB-KW"/>
</dbReference>
<dbReference type="GO" id="GO:0005737">
    <property type="term" value="C:cytoplasm"/>
    <property type="evidence" value="ECO:0007669"/>
    <property type="project" value="TreeGrafter"/>
</dbReference>
<gene>
    <name evidence="5" type="ORF">D5H75_30875</name>
</gene>
<evidence type="ECO:0000256" key="3">
    <source>
        <dbReference type="SAM" id="MobiDB-lite"/>
    </source>
</evidence>
<reference evidence="5 6" key="1">
    <citation type="submission" date="2018-09" db="EMBL/GenBank/DDBJ databases">
        <title>YIM 75507 draft genome.</title>
        <authorList>
            <person name="Tang S."/>
            <person name="Feng Y."/>
        </authorList>
    </citation>
    <scope>NUCLEOTIDE SEQUENCE [LARGE SCALE GENOMIC DNA]</scope>
    <source>
        <strain evidence="5 6">YIM 75507</strain>
    </source>
</reference>
<dbReference type="PANTHER" id="PTHR16305:SF35">
    <property type="entry name" value="TRANSCRIPTIONAL ACTIVATOR DOMAIN"/>
    <property type="match status" value="1"/>
</dbReference>
<dbReference type="AlphaFoldDB" id="A0A3A4ASG3"/>
<dbReference type="SUPFAM" id="SSF48452">
    <property type="entry name" value="TPR-like"/>
    <property type="match status" value="1"/>
</dbReference>
<keyword evidence="2" id="KW-0067">ATP-binding</keyword>
<proteinExistence type="predicted"/>
<dbReference type="InterPro" id="IPR011990">
    <property type="entry name" value="TPR-like_helical_dom_sf"/>
</dbReference>
<dbReference type="SUPFAM" id="SSF52540">
    <property type="entry name" value="P-loop containing nucleoside triphosphate hydrolases"/>
    <property type="match status" value="1"/>
</dbReference>
<dbReference type="Pfam" id="PF13191">
    <property type="entry name" value="AAA_16"/>
    <property type="match status" value="1"/>
</dbReference>
<keyword evidence="6" id="KW-1185">Reference proteome</keyword>
<accession>A0A3A4ASG3</accession>
<dbReference type="EMBL" id="QZEY01000016">
    <property type="protein sequence ID" value="RJL24268.1"/>
    <property type="molecule type" value="Genomic_DNA"/>
</dbReference>
<dbReference type="Proteomes" id="UP000265768">
    <property type="component" value="Unassembled WGS sequence"/>
</dbReference>
<keyword evidence="1" id="KW-0547">Nucleotide-binding</keyword>
<feature type="compositionally biased region" description="Basic and acidic residues" evidence="3">
    <location>
        <begin position="941"/>
        <end position="953"/>
    </location>
</feature>
<dbReference type="InterPro" id="IPR041664">
    <property type="entry name" value="AAA_16"/>
</dbReference>
<feature type="region of interest" description="Disordered" evidence="3">
    <location>
        <begin position="857"/>
        <end position="993"/>
    </location>
</feature>
<evidence type="ECO:0000259" key="4">
    <source>
        <dbReference type="Pfam" id="PF13191"/>
    </source>
</evidence>